<proteinExistence type="predicted"/>
<protein>
    <submittedName>
        <fullName evidence="2">Phage tail assembly protein</fullName>
    </submittedName>
</protein>
<dbReference type="Proteomes" id="UP001595704">
    <property type="component" value="Unassembled WGS sequence"/>
</dbReference>
<evidence type="ECO:0000256" key="1">
    <source>
        <dbReference type="SAM" id="MobiDB-lite"/>
    </source>
</evidence>
<comment type="caution">
    <text evidence="2">The sequence shown here is derived from an EMBL/GenBank/DDBJ whole genome shotgun (WGS) entry which is preliminary data.</text>
</comment>
<sequence length="148" mass="15692">MIGDPDMMPVRPYPGAPDQLGVVRRDAAPPRPIFPGAPDIKPADPAQWGTVVPLAHPLIVDGQLLDKISIRRLTGDDITGLVMADDNDATLPRRARALACGVHPELFGALSADDAEEVGAALRPFLPSYLLVAESDWDADPAADPSDL</sequence>
<gene>
    <name evidence="2" type="ORF">ACFONL_09155</name>
</gene>
<name>A0ABV7UFP6_9HYPH</name>
<organism evidence="2 3">
    <name type="scientific">Camelimonas fluminis</name>
    <dbReference type="NCBI Taxonomy" id="1576911"/>
    <lineage>
        <taxon>Bacteria</taxon>
        <taxon>Pseudomonadati</taxon>
        <taxon>Pseudomonadota</taxon>
        <taxon>Alphaproteobacteria</taxon>
        <taxon>Hyphomicrobiales</taxon>
        <taxon>Chelatococcaceae</taxon>
        <taxon>Camelimonas</taxon>
    </lineage>
</organism>
<reference evidence="3" key="1">
    <citation type="journal article" date="2019" name="Int. J. Syst. Evol. Microbiol.">
        <title>The Global Catalogue of Microorganisms (GCM) 10K type strain sequencing project: providing services to taxonomists for standard genome sequencing and annotation.</title>
        <authorList>
            <consortium name="The Broad Institute Genomics Platform"/>
            <consortium name="The Broad Institute Genome Sequencing Center for Infectious Disease"/>
            <person name="Wu L."/>
            <person name="Ma J."/>
        </authorList>
    </citation>
    <scope>NUCLEOTIDE SEQUENCE [LARGE SCALE GENOMIC DNA]</scope>
    <source>
        <strain evidence="3">KCTC 42282</strain>
    </source>
</reference>
<dbReference type="RefSeq" id="WP_191320693.1">
    <property type="nucleotide sequence ID" value="NZ_BNCG01000022.1"/>
</dbReference>
<dbReference type="EMBL" id="JBHRYC010000039">
    <property type="protein sequence ID" value="MFC3637540.1"/>
    <property type="molecule type" value="Genomic_DNA"/>
</dbReference>
<evidence type="ECO:0000313" key="3">
    <source>
        <dbReference type="Proteomes" id="UP001595704"/>
    </source>
</evidence>
<evidence type="ECO:0000313" key="2">
    <source>
        <dbReference type="EMBL" id="MFC3637540.1"/>
    </source>
</evidence>
<keyword evidence="3" id="KW-1185">Reference proteome</keyword>
<accession>A0ABV7UFP6</accession>
<feature type="region of interest" description="Disordered" evidence="1">
    <location>
        <begin position="1"/>
        <end position="20"/>
    </location>
</feature>